<dbReference type="Proteomes" id="UP000321085">
    <property type="component" value="Unassembled WGS sequence"/>
</dbReference>
<name>A0A512BZE7_9HYPH</name>
<evidence type="ECO:0000313" key="1">
    <source>
        <dbReference type="EMBL" id="GEO17331.1"/>
    </source>
</evidence>
<sequence>MFGEPVIRLHWVDARERYGFERDCHECFAARLSYHISFGRKGRTRTLKEGLMKGFDVQLRIKHFAEIETSHAG</sequence>
<dbReference type="AlphaFoldDB" id="A0A512BZE7"/>
<protein>
    <submittedName>
        <fullName evidence="1">Uncharacterized protein</fullName>
    </submittedName>
</protein>
<accession>A0A512BZE7</accession>
<proteinExistence type="predicted"/>
<gene>
    <name evidence="1" type="ORF">MAE02_50270</name>
</gene>
<organism evidence="1 2">
    <name type="scientific">Microvirga aerophila</name>
    <dbReference type="NCBI Taxonomy" id="670291"/>
    <lineage>
        <taxon>Bacteria</taxon>
        <taxon>Pseudomonadati</taxon>
        <taxon>Pseudomonadota</taxon>
        <taxon>Alphaproteobacteria</taxon>
        <taxon>Hyphomicrobiales</taxon>
        <taxon>Methylobacteriaceae</taxon>
        <taxon>Microvirga</taxon>
    </lineage>
</organism>
<reference evidence="1 2" key="1">
    <citation type="submission" date="2019-07" db="EMBL/GenBank/DDBJ databases">
        <title>Whole genome shotgun sequence of Microvirga aerophila NBRC 106136.</title>
        <authorList>
            <person name="Hosoyama A."/>
            <person name="Uohara A."/>
            <person name="Ohji S."/>
            <person name="Ichikawa N."/>
        </authorList>
    </citation>
    <scope>NUCLEOTIDE SEQUENCE [LARGE SCALE GENOMIC DNA]</scope>
    <source>
        <strain evidence="1 2">NBRC 106136</strain>
    </source>
</reference>
<dbReference type="EMBL" id="BJYU01000100">
    <property type="protein sequence ID" value="GEO17331.1"/>
    <property type="molecule type" value="Genomic_DNA"/>
</dbReference>
<keyword evidence="2" id="KW-1185">Reference proteome</keyword>
<evidence type="ECO:0000313" key="2">
    <source>
        <dbReference type="Proteomes" id="UP000321085"/>
    </source>
</evidence>
<comment type="caution">
    <text evidence="1">The sequence shown here is derived from an EMBL/GenBank/DDBJ whole genome shotgun (WGS) entry which is preliminary data.</text>
</comment>